<proteinExistence type="predicted"/>
<name>A0A3D8PGY6_9BACI</name>
<evidence type="ECO:0000313" key="3">
    <source>
        <dbReference type="Proteomes" id="UP000256520"/>
    </source>
</evidence>
<feature type="transmembrane region" description="Helical" evidence="1">
    <location>
        <begin position="166"/>
        <end position="190"/>
    </location>
</feature>
<keyword evidence="1" id="KW-0472">Membrane</keyword>
<feature type="transmembrane region" description="Helical" evidence="1">
    <location>
        <begin position="131"/>
        <end position="154"/>
    </location>
</feature>
<protein>
    <recommendedName>
        <fullName evidence="4">Zinc ribbon domain-containing protein</fullName>
    </recommendedName>
</protein>
<organism evidence="2 3">
    <name type="scientific">Oceanobacillus chungangensis</name>
    <dbReference type="NCBI Taxonomy" id="1229152"/>
    <lineage>
        <taxon>Bacteria</taxon>
        <taxon>Bacillati</taxon>
        <taxon>Bacillota</taxon>
        <taxon>Bacilli</taxon>
        <taxon>Bacillales</taxon>
        <taxon>Bacillaceae</taxon>
        <taxon>Oceanobacillus</taxon>
    </lineage>
</organism>
<dbReference type="AlphaFoldDB" id="A0A3D8PGY6"/>
<dbReference type="Proteomes" id="UP000256520">
    <property type="component" value="Unassembled WGS sequence"/>
</dbReference>
<evidence type="ECO:0008006" key="4">
    <source>
        <dbReference type="Google" id="ProtNLM"/>
    </source>
</evidence>
<keyword evidence="3" id="KW-1185">Reference proteome</keyword>
<gene>
    <name evidence="2" type="ORF">CWR45_16265</name>
</gene>
<keyword evidence="1" id="KW-0812">Transmembrane</keyword>
<feature type="transmembrane region" description="Helical" evidence="1">
    <location>
        <begin position="196"/>
        <end position="217"/>
    </location>
</feature>
<feature type="transmembrane region" description="Helical" evidence="1">
    <location>
        <begin position="89"/>
        <end position="111"/>
    </location>
</feature>
<feature type="transmembrane region" description="Helical" evidence="1">
    <location>
        <begin position="229"/>
        <end position="247"/>
    </location>
</feature>
<evidence type="ECO:0000256" key="1">
    <source>
        <dbReference type="SAM" id="Phobius"/>
    </source>
</evidence>
<dbReference type="EMBL" id="PIOD01000025">
    <property type="protein sequence ID" value="RDW15346.1"/>
    <property type="molecule type" value="Genomic_DNA"/>
</dbReference>
<reference evidence="3" key="1">
    <citation type="submission" date="2017-11" db="EMBL/GenBank/DDBJ databases">
        <authorList>
            <person name="Zhu W."/>
        </authorList>
    </citation>
    <scope>NUCLEOTIDE SEQUENCE [LARGE SCALE GENOMIC DNA]</scope>
    <source>
        <strain evidence="3">CAU 1051</strain>
    </source>
</reference>
<comment type="caution">
    <text evidence="2">The sequence shown here is derived from an EMBL/GenBank/DDBJ whole genome shotgun (WGS) entry which is preliminary data.</text>
</comment>
<sequence length="267" mass="29453">MLVCPKCNNHQESGKFCGVCGEALQQVRSEEQSSESIEHSALSQGAAVLESQSQPTASAIKSGVSQYWSYFLSLVKNPTRAFQSNEKHYLNGLITLALYAIIFSLSIYFLTNSVMRSFGGFFGESVPFFALVSRIVVSVIITFVITFGSAFAMIKLAKNQDSFKIIIAQYGSIIVPFTALNVIAMLGGLIGSYQLTFIPLLISLVFTFTFIPVLFVFEKVSKINANGQKVYLSLATIVLISFISYILSDALLSSLLEDIEELLYYVW</sequence>
<evidence type="ECO:0000313" key="2">
    <source>
        <dbReference type="EMBL" id="RDW15346.1"/>
    </source>
</evidence>
<accession>A0A3D8PGY6</accession>
<dbReference type="RefSeq" id="WP_115750910.1">
    <property type="nucleotide sequence ID" value="NZ_PIOD01000025.1"/>
</dbReference>
<dbReference type="OrthoDB" id="2448863at2"/>
<keyword evidence="1" id="KW-1133">Transmembrane helix</keyword>